<reference evidence="2 3" key="1">
    <citation type="submission" date="2019-03" db="EMBL/GenBank/DDBJ databases">
        <title>Genomic Encyclopedia of Type Strains, Phase III (KMG-III): the genomes of soil and plant-associated and newly described type strains.</title>
        <authorList>
            <person name="Whitman W."/>
        </authorList>
    </citation>
    <scope>NUCLEOTIDE SEQUENCE [LARGE SCALE GENOMIC DNA]</scope>
    <source>
        <strain evidence="2 3">VKMAc-2574</strain>
    </source>
</reference>
<proteinExistence type="predicted"/>
<feature type="region of interest" description="Disordered" evidence="1">
    <location>
        <begin position="1"/>
        <end position="26"/>
    </location>
</feature>
<dbReference type="Proteomes" id="UP000295060">
    <property type="component" value="Unassembled WGS sequence"/>
</dbReference>
<name>A0ABY2F663_9ACTN</name>
<evidence type="ECO:0000256" key="1">
    <source>
        <dbReference type="SAM" id="MobiDB-lite"/>
    </source>
</evidence>
<accession>A0ABY2F663</accession>
<keyword evidence="3" id="KW-1185">Reference proteome</keyword>
<protein>
    <submittedName>
        <fullName evidence="2">Uncharacterized protein</fullName>
    </submittedName>
</protein>
<sequence>MPPYNPPAVKQPGTRQHNAPDNSRGDVPGCWGFSPRIPTGEGTTPTDIHPYAGLKPCSSGACGGACVRWGGRRVVVCVVVVRASGGACGGGACGGACMRWVGRPVVRAVGLGRAEVVRAVVRASVRWGGAGAGACMRWVGRVLVRAMGWGVLWCVRWGGRAEVVRAVVRACGGWGGCWCVRWGGACCGACGGGTCGRTCGGTCGGAWGGAGGLYVRWGWGGCG</sequence>
<gene>
    <name evidence="2" type="ORF">EV137_7865</name>
</gene>
<evidence type="ECO:0000313" key="3">
    <source>
        <dbReference type="Proteomes" id="UP000295060"/>
    </source>
</evidence>
<dbReference type="EMBL" id="SODU01000005">
    <property type="protein sequence ID" value="TDW81855.1"/>
    <property type="molecule type" value="Genomic_DNA"/>
</dbReference>
<organism evidence="2 3">
    <name type="scientific">Kribbella pratensis</name>
    <dbReference type="NCBI Taxonomy" id="2512112"/>
    <lineage>
        <taxon>Bacteria</taxon>
        <taxon>Bacillati</taxon>
        <taxon>Actinomycetota</taxon>
        <taxon>Actinomycetes</taxon>
        <taxon>Propionibacteriales</taxon>
        <taxon>Kribbellaceae</taxon>
        <taxon>Kribbella</taxon>
    </lineage>
</organism>
<evidence type="ECO:0000313" key="2">
    <source>
        <dbReference type="EMBL" id="TDW81855.1"/>
    </source>
</evidence>
<comment type="caution">
    <text evidence="2">The sequence shown here is derived from an EMBL/GenBank/DDBJ whole genome shotgun (WGS) entry which is preliminary data.</text>
</comment>